<feature type="region of interest" description="Disordered" evidence="1">
    <location>
        <begin position="160"/>
        <end position="179"/>
    </location>
</feature>
<organism evidence="2 3">
    <name type="scientific">Pyrrhoderma noxium</name>
    <dbReference type="NCBI Taxonomy" id="2282107"/>
    <lineage>
        <taxon>Eukaryota</taxon>
        <taxon>Fungi</taxon>
        <taxon>Dikarya</taxon>
        <taxon>Basidiomycota</taxon>
        <taxon>Agaricomycotina</taxon>
        <taxon>Agaricomycetes</taxon>
        <taxon>Hymenochaetales</taxon>
        <taxon>Hymenochaetaceae</taxon>
        <taxon>Pyrrhoderma</taxon>
    </lineage>
</organism>
<feature type="region of interest" description="Disordered" evidence="1">
    <location>
        <begin position="81"/>
        <end position="150"/>
    </location>
</feature>
<keyword evidence="3" id="KW-1185">Reference proteome</keyword>
<comment type="caution">
    <text evidence="2">The sequence shown here is derived from an EMBL/GenBank/DDBJ whole genome shotgun (WGS) entry which is preliminary data.</text>
</comment>
<dbReference type="InParanoid" id="A0A286UMR0"/>
<feature type="region of interest" description="Disordered" evidence="1">
    <location>
        <begin position="230"/>
        <end position="255"/>
    </location>
</feature>
<feature type="compositionally biased region" description="Basic residues" evidence="1">
    <location>
        <begin position="160"/>
        <end position="171"/>
    </location>
</feature>
<evidence type="ECO:0000313" key="3">
    <source>
        <dbReference type="Proteomes" id="UP000217199"/>
    </source>
</evidence>
<feature type="compositionally biased region" description="Polar residues" evidence="1">
    <location>
        <begin position="84"/>
        <end position="94"/>
    </location>
</feature>
<feature type="compositionally biased region" description="Polar residues" evidence="1">
    <location>
        <begin position="235"/>
        <end position="255"/>
    </location>
</feature>
<gene>
    <name evidence="2" type="ORF">PNOK_0336200</name>
</gene>
<dbReference type="Proteomes" id="UP000217199">
    <property type="component" value="Unassembled WGS sequence"/>
</dbReference>
<reference evidence="2 3" key="1">
    <citation type="journal article" date="2017" name="Mol. Ecol.">
        <title>Comparative and population genomic landscape of Phellinus noxius: A hypervariable fungus causing root rot in trees.</title>
        <authorList>
            <person name="Chung C.L."/>
            <person name="Lee T.J."/>
            <person name="Akiba M."/>
            <person name="Lee H.H."/>
            <person name="Kuo T.H."/>
            <person name="Liu D."/>
            <person name="Ke H.M."/>
            <person name="Yokoi T."/>
            <person name="Roa M.B."/>
            <person name="Lu M.J."/>
            <person name="Chang Y.Y."/>
            <person name="Ann P.J."/>
            <person name="Tsai J.N."/>
            <person name="Chen C.Y."/>
            <person name="Tzean S.S."/>
            <person name="Ota Y."/>
            <person name="Hattori T."/>
            <person name="Sahashi N."/>
            <person name="Liou R.F."/>
            <person name="Kikuchi T."/>
            <person name="Tsai I.J."/>
        </authorList>
    </citation>
    <scope>NUCLEOTIDE SEQUENCE [LARGE SCALE GENOMIC DNA]</scope>
    <source>
        <strain evidence="2 3">FFPRI411160</strain>
    </source>
</reference>
<accession>A0A286UMR0</accession>
<name>A0A286UMR0_9AGAM</name>
<evidence type="ECO:0000313" key="2">
    <source>
        <dbReference type="EMBL" id="PAV20735.1"/>
    </source>
</evidence>
<evidence type="ECO:0000256" key="1">
    <source>
        <dbReference type="SAM" id="MobiDB-lite"/>
    </source>
</evidence>
<proteinExistence type="predicted"/>
<dbReference type="AlphaFoldDB" id="A0A286UMR0"/>
<sequence length="483" mass="54579">MAYEDSQPNELRLQPKESAEIPLIQPSNPQRKRRISSDSALDVRVQPYATSTSGWYPPHYTSEDARIHNVNNFKRRRLLKPGSTDVSCNNNSAKNGRPTHEKVTGTSSYRPSPPPAPLSDTLNKTIHVQKPNPTKPPPLPQSDVHSSSTQPLKCEFCKKAAKKKKKKKKKPPLLERTTNLPSNCLKSVFNRKKYQHRLLSEVRQRLQDELDATIVCFQFTETQLIVKYRDKRKNPTTSPAQSKNDENSGLSSGSNVKPEVFNQIIAQPVQLNKHKEESVLIPRQITSYPRPFRSGRILLDYSTPAQEFNQVNTVCEGDDICSRGNAVNGGLPLFHLAPASGNDGIRTVDHSTTSFNCSYTGDVNQVNSVAVTIVNEELENLTQLLRANNDKPRRLFVSRTLNRTYSISMHGYVQEIRKHSKPYTYYNTQLLYSPPPQVNEAVEDACLFEPPFDDLAIISRAHEDNSLTLLELRNNSVQEFTFS</sequence>
<dbReference type="EMBL" id="NBII01000003">
    <property type="protein sequence ID" value="PAV20735.1"/>
    <property type="molecule type" value="Genomic_DNA"/>
</dbReference>
<feature type="region of interest" description="Disordered" evidence="1">
    <location>
        <begin position="1"/>
        <end position="39"/>
    </location>
</feature>
<protein>
    <submittedName>
        <fullName evidence="2">Uncharacterized protein</fullName>
    </submittedName>
</protein>